<sequence>MKHRPSTTGFTKPLAADTTRLLELETDSGPIELAMNRLVAERLMAAGVEFLQAGEGDDEPT</sequence>
<accession>A0ABT4R4G7</accession>
<protein>
    <submittedName>
        <fullName evidence="1">Uncharacterized protein</fullName>
    </submittedName>
</protein>
<evidence type="ECO:0000313" key="2">
    <source>
        <dbReference type="Proteomes" id="UP001152178"/>
    </source>
</evidence>
<comment type="caution">
    <text evidence="1">The sequence shown here is derived from an EMBL/GenBank/DDBJ whole genome shotgun (WGS) entry which is preliminary data.</text>
</comment>
<name>A0ABT4R4G7_9HYPH</name>
<dbReference type="Proteomes" id="UP001152178">
    <property type="component" value="Unassembled WGS sequence"/>
</dbReference>
<keyword evidence="2" id="KW-1185">Reference proteome</keyword>
<proteinExistence type="predicted"/>
<gene>
    <name evidence="1" type="ORF">OOJ09_31250</name>
</gene>
<evidence type="ECO:0000313" key="1">
    <source>
        <dbReference type="EMBL" id="MCZ8548656.1"/>
    </source>
</evidence>
<reference evidence="1" key="1">
    <citation type="submission" date="2022-11" db="EMBL/GenBank/DDBJ databases">
        <authorList>
            <person name="Coimbra C."/>
        </authorList>
    </citation>
    <scope>NUCLEOTIDE SEQUENCE</scope>
    <source>
        <strain evidence="1">Jales19</strain>
    </source>
</reference>
<organism evidence="1 2">
    <name type="scientific">Mesorhizobium qingshengii</name>
    <dbReference type="NCBI Taxonomy" id="1165689"/>
    <lineage>
        <taxon>Bacteria</taxon>
        <taxon>Pseudomonadati</taxon>
        <taxon>Pseudomonadota</taxon>
        <taxon>Alphaproteobacteria</taxon>
        <taxon>Hyphomicrobiales</taxon>
        <taxon>Phyllobacteriaceae</taxon>
        <taxon>Mesorhizobium</taxon>
    </lineage>
</organism>
<dbReference type="RefSeq" id="WP_269908904.1">
    <property type="nucleotide sequence ID" value="NZ_JAPFQA010000034.1"/>
</dbReference>
<dbReference type="EMBL" id="JAPFQA010000034">
    <property type="protein sequence ID" value="MCZ8548656.1"/>
    <property type="molecule type" value="Genomic_DNA"/>
</dbReference>